<evidence type="ECO:0000313" key="13">
    <source>
        <dbReference type="EMBL" id="EWS81042.1"/>
    </source>
</evidence>
<evidence type="ECO:0000256" key="3">
    <source>
        <dbReference type="ARBA" id="ARBA00022490"/>
    </source>
</evidence>
<dbReference type="eggNOG" id="COG0735">
    <property type="taxonomic scope" value="Bacteria"/>
</dbReference>
<evidence type="ECO:0000256" key="7">
    <source>
        <dbReference type="ARBA" id="ARBA00023004"/>
    </source>
</evidence>
<keyword evidence="14" id="KW-1185">Reference proteome</keyword>
<dbReference type="CDD" id="cd07153">
    <property type="entry name" value="Fur_like"/>
    <property type="match status" value="1"/>
</dbReference>
<evidence type="ECO:0000256" key="11">
    <source>
        <dbReference type="PIRSR" id="PIRSR602481-1"/>
    </source>
</evidence>
<sequence>MSHHDHPSLDPVAALRDAGLRVTAPRVATLAVVAEHQHADADVISSAVRERLGSVSHQAVYDVLRALTEVELLRRVDADGRRAVYELHRHDNHHHLICRVCGRLEDVPCAVGEAPCLHPHSQHGFELEVAEVLYRGVCPECRAAQAHVPAGT</sequence>
<comment type="cofactor">
    <cofactor evidence="11">
        <name>Zn(2+)</name>
        <dbReference type="ChEBI" id="CHEBI:29105"/>
    </cofactor>
    <text evidence="11">Binds 1 zinc ion per subunit.</text>
</comment>
<dbReference type="GO" id="GO:0005737">
    <property type="term" value="C:cytoplasm"/>
    <property type="evidence" value="ECO:0007669"/>
    <property type="project" value="UniProtKB-SubCell"/>
</dbReference>
<evidence type="ECO:0000256" key="4">
    <source>
        <dbReference type="ARBA" id="ARBA00022491"/>
    </source>
</evidence>
<feature type="binding site" evidence="11">
    <location>
        <position position="138"/>
    </location>
    <ligand>
        <name>Zn(2+)</name>
        <dbReference type="ChEBI" id="CHEBI:29105"/>
    </ligand>
</feature>
<comment type="cofactor">
    <cofactor evidence="12">
        <name>Mn(2+)</name>
        <dbReference type="ChEBI" id="CHEBI:29035"/>
    </cofactor>
    <cofactor evidence="12">
        <name>Fe(2+)</name>
        <dbReference type="ChEBI" id="CHEBI:29033"/>
    </cofactor>
    <text evidence="12">Binds 1 Mn(2+) or Fe(2+) ion per subunit.</text>
</comment>
<dbReference type="InterPro" id="IPR036390">
    <property type="entry name" value="WH_DNA-bd_sf"/>
</dbReference>
<keyword evidence="5 11" id="KW-0479">Metal-binding</keyword>
<dbReference type="GO" id="GO:0003700">
    <property type="term" value="F:DNA-binding transcription factor activity"/>
    <property type="evidence" value="ECO:0007669"/>
    <property type="project" value="InterPro"/>
</dbReference>
<dbReference type="Pfam" id="PF01475">
    <property type="entry name" value="FUR"/>
    <property type="match status" value="1"/>
</dbReference>
<dbReference type="GO" id="GO:1900376">
    <property type="term" value="P:regulation of secondary metabolite biosynthetic process"/>
    <property type="evidence" value="ECO:0007669"/>
    <property type="project" value="TreeGrafter"/>
</dbReference>
<name>Z9JTH9_9MICO</name>
<dbReference type="PANTHER" id="PTHR33202">
    <property type="entry name" value="ZINC UPTAKE REGULATION PROTEIN"/>
    <property type="match status" value="1"/>
</dbReference>
<feature type="binding site" evidence="12">
    <location>
        <position position="113"/>
    </location>
    <ligand>
        <name>Fe cation</name>
        <dbReference type="ChEBI" id="CHEBI:24875"/>
    </ligand>
</feature>
<feature type="binding site" evidence="11">
    <location>
        <position position="141"/>
    </location>
    <ligand>
        <name>Zn(2+)</name>
        <dbReference type="ChEBI" id="CHEBI:29105"/>
    </ligand>
</feature>
<dbReference type="GO" id="GO:0045892">
    <property type="term" value="P:negative regulation of DNA-templated transcription"/>
    <property type="evidence" value="ECO:0007669"/>
    <property type="project" value="TreeGrafter"/>
</dbReference>
<protein>
    <submittedName>
        <fullName evidence="13">Fur family transcriptional regulator</fullName>
    </submittedName>
</protein>
<evidence type="ECO:0000256" key="9">
    <source>
        <dbReference type="ARBA" id="ARBA00023125"/>
    </source>
</evidence>
<keyword evidence="8" id="KW-0805">Transcription regulation</keyword>
<evidence type="ECO:0000256" key="8">
    <source>
        <dbReference type="ARBA" id="ARBA00023015"/>
    </source>
</evidence>
<dbReference type="RefSeq" id="WP_038372307.1">
    <property type="nucleotide sequence ID" value="NZ_KK069994.1"/>
</dbReference>
<proteinExistence type="inferred from homology"/>
<dbReference type="STRING" id="396014.BF93_17855"/>
<evidence type="ECO:0000256" key="10">
    <source>
        <dbReference type="ARBA" id="ARBA00023163"/>
    </source>
</evidence>
<feature type="binding site" evidence="11">
    <location>
        <position position="98"/>
    </location>
    <ligand>
        <name>Zn(2+)</name>
        <dbReference type="ChEBI" id="CHEBI:29105"/>
    </ligand>
</feature>
<comment type="subcellular location">
    <subcellularLocation>
        <location evidence="1">Cytoplasm</location>
    </subcellularLocation>
</comment>
<evidence type="ECO:0000256" key="2">
    <source>
        <dbReference type="ARBA" id="ARBA00007957"/>
    </source>
</evidence>
<keyword evidence="10" id="KW-0804">Transcription</keyword>
<dbReference type="GO" id="GO:0000976">
    <property type="term" value="F:transcription cis-regulatory region binding"/>
    <property type="evidence" value="ECO:0007669"/>
    <property type="project" value="TreeGrafter"/>
</dbReference>
<dbReference type="InterPro" id="IPR036388">
    <property type="entry name" value="WH-like_DNA-bd_sf"/>
</dbReference>
<dbReference type="HOGENOM" id="CLU_096072_4_0_11"/>
<keyword evidence="6 11" id="KW-0862">Zinc</keyword>
<dbReference type="AlphaFoldDB" id="Z9JTH9"/>
<accession>Z9JTH9</accession>
<organism evidence="13 14">
    <name type="scientific">Brachybacterium phenoliresistens</name>
    <dbReference type="NCBI Taxonomy" id="396014"/>
    <lineage>
        <taxon>Bacteria</taxon>
        <taxon>Bacillati</taxon>
        <taxon>Actinomycetota</taxon>
        <taxon>Actinomycetes</taxon>
        <taxon>Micrococcales</taxon>
        <taxon>Dermabacteraceae</taxon>
        <taxon>Brachybacterium</taxon>
    </lineage>
</organism>
<keyword evidence="4" id="KW-0678">Repressor</keyword>
<dbReference type="EMBL" id="JDYK01000009">
    <property type="protein sequence ID" value="EWS81042.1"/>
    <property type="molecule type" value="Genomic_DNA"/>
</dbReference>
<feature type="binding site" evidence="11">
    <location>
        <position position="101"/>
    </location>
    <ligand>
        <name>Zn(2+)</name>
        <dbReference type="ChEBI" id="CHEBI:29105"/>
    </ligand>
</feature>
<comment type="similarity">
    <text evidence="2">Belongs to the Fur family.</text>
</comment>
<evidence type="ECO:0000256" key="1">
    <source>
        <dbReference type="ARBA" id="ARBA00004496"/>
    </source>
</evidence>
<keyword evidence="9" id="KW-0238">DNA-binding</keyword>
<keyword evidence="3" id="KW-0963">Cytoplasm</keyword>
<dbReference type="PANTHER" id="PTHR33202:SF18">
    <property type="entry name" value="TRANSCRIPTIONAL REGULATOR FURA"/>
    <property type="match status" value="1"/>
</dbReference>
<reference evidence="13 14" key="1">
    <citation type="submission" date="2014-02" db="EMBL/GenBank/DDBJ databases">
        <title>Genome sequence of Brachybacterium phenoliresistens strain W13A50.</title>
        <authorList>
            <person name="Wang X."/>
        </authorList>
    </citation>
    <scope>NUCLEOTIDE SEQUENCE [LARGE SCALE GENOMIC DNA]</scope>
    <source>
        <strain evidence="13 14">W13A50</strain>
    </source>
</reference>
<evidence type="ECO:0000313" key="14">
    <source>
        <dbReference type="Proteomes" id="UP000023067"/>
    </source>
</evidence>
<evidence type="ECO:0000256" key="6">
    <source>
        <dbReference type="ARBA" id="ARBA00022833"/>
    </source>
</evidence>
<dbReference type="InterPro" id="IPR002481">
    <property type="entry name" value="FUR"/>
</dbReference>
<dbReference type="GO" id="GO:0008270">
    <property type="term" value="F:zinc ion binding"/>
    <property type="evidence" value="ECO:0007669"/>
    <property type="project" value="TreeGrafter"/>
</dbReference>
<dbReference type="Gene3D" id="3.30.1490.190">
    <property type="match status" value="1"/>
</dbReference>
<gene>
    <name evidence="13" type="ORF">BF93_17855</name>
</gene>
<evidence type="ECO:0000256" key="12">
    <source>
        <dbReference type="PIRSR" id="PIRSR602481-2"/>
    </source>
</evidence>
<evidence type="ECO:0000256" key="5">
    <source>
        <dbReference type="ARBA" id="ARBA00022723"/>
    </source>
</evidence>
<dbReference type="Proteomes" id="UP000023067">
    <property type="component" value="Unassembled WGS sequence"/>
</dbReference>
<comment type="caution">
    <text evidence="13">The sequence shown here is derived from an EMBL/GenBank/DDBJ whole genome shotgun (WGS) entry which is preliminary data.</text>
</comment>
<keyword evidence="7 12" id="KW-0408">Iron</keyword>
<dbReference type="OrthoDB" id="5242893at2"/>
<dbReference type="Gene3D" id="1.10.10.10">
    <property type="entry name" value="Winged helix-like DNA-binding domain superfamily/Winged helix DNA-binding domain"/>
    <property type="match status" value="1"/>
</dbReference>
<dbReference type="SUPFAM" id="SSF46785">
    <property type="entry name" value="Winged helix' DNA-binding domain"/>
    <property type="match status" value="1"/>
</dbReference>
<dbReference type="PATRIC" id="fig|396014.3.peg.1908"/>
<dbReference type="InterPro" id="IPR043135">
    <property type="entry name" value="Fur_C"/>
</dbReference>